<feature type="transmembrane region" description="Helical" evidence="5">
    <location>
        <begin position="92"/>
        <end position="110"/>
    </location>
</feature>
<keyword evidence="3 5" id="KW-1133">Transmembrane helix</keyword>
<evidence type="ECO:0000256" key="3">
    <source>
        <dbReference type="ARBA" id="ARBA00022989"/>
    </source>
</evidence>
<evidence type="ECO:0000256" key="4">
    <source>
        <dbReference type="ARBA" id="ARBA00023136"/>
    </source>
</evidence>
<comment type="similarity">
    <text evidence="5">Belongs to the UPF0344 family.</text>
</comment>
<feature type="transmembrane region" description="Helical" evidence="5">
    <location>
        <begin position="62"/>
        <end position="80"/>
    </location>
</feature>
<dbReference type="HAMAP" id="MF_01536">
    <property type="entry name" value="UPF0344"/>
    <property type="match status" value="1"/>
</dbReference>
<reference evidence="6 7" key="1">
    <citation type="submission" date="2020-08" db="EMBL/GenBank/DDBJ databases">
        <title>Genomic Encyclopedia of Type Strains, Phase IV (KMG-IV): sequencing the most valuable type-strain genomes for metagenomic binning, comparative biology and taxonomic classification.</title>
        <authorList>
            <person name="Goeker M."/>
        </authorList>
    </citation>
    <scope>NUCLEOTIDE SEQUENCE [LARGE SCALE GENOMIC DNA]</scope>
    <source>
        <strain evidence="6 7">DSM 5391</strain>
    </source>
</reference>
<sequence length="115" mass="13101">MLHAHITSWVLAIILFIIAFSLNKQGKQHGFKTVQRILRVFYLFIIITGAQLLFSINVNFTYIMKAVFGIVVIGFFEMILSRAVKKQPTGVFWGLLVVAFAIVVYLGYTLPMRAF</sequence>
<dbReference type="RefSeq" id="WP_184521456.1">
    <property type="nucleotide sequence ID" value="NZ_JACHGK010000001.1"/>
</dbReference>
<evidence type="ECO:0000256" key="5">
    <source>
        <dbReference type="HAMAP-Rule" id="MF_01536"/>
    </source>
</evidence>
<accession>A0A7X0HMV9</accession>
<dbReference type="GO" id="GO:0005886">
    <property type="term" value="C:plasma membrane"/>
    <property type="evidence" value="ECO:0007669"/>
    <property type="project" value="UniProtKB-SubCell"/>
</dbReference>
<feature type="transmembrane region" description="Helical" evidence="5">
    <location>
        <begin position="37"/>
        <end position="56"/>
    </location>
</feature>
<evidence type="ECO:0000313" key="6">
    <source>
        <dbReference type="EMBL" id="MBB6443506.1"/>
    </source>
</evidence>
<gene>
    <name evidence="6" type="ORF">HNR53_000094</name>
</gene>
<evidence type="ECO:0000256" key="2">
    <source>
        <dbReference type="ARBA" id="ARBA00022692"/>
    </source>
</evidence>
<keyword evidence="1 5" id="KW-1003">Cell membrane</keyword>
<evidence type="ECO:0000313" key="7">
    <source>
        <dbReference type="Proteomes" id="UP000531594"/>
    </source>
</evidence>
<evidence type="ECO:0000256" key="1">
    <source>
        <dbReference type="ARBA" id="ARBA00022475"/>
    </source>
</evidence>
<proteinExistence type="inferred from homology"/>
<keyword evidence="2 5" id="KW-0812">Transmembrane</keyword>
<dbReference type="InterPro" id="IPR010899">
    <property type="entry name" value="UPF0344"/>
</dbReference>
<comment type="caution">
    <text evidence="6">The sequence shown here is derived from an EMBL/GenBank/DDBJ whole genome shotgun (WGS) entry which is preliminary data.</text>
</comment>
<dbReference type="AlphaFoldDB" id="A0A7X0HMV9"/>
<keyword evidence="4 5" id="KW-0472">Membrane</keyword>
<protein>
    <recommendedName>
        <fullName evidence="5">UPF0344 protein HNR53_000094</fullName>
    </recommendedName>
</protein>
<keyword evidence="7" id="KW-1185">Reference proteome</keyword>
<feature type="transmembrane region" description="Helical" evidence="5">
    <location>
        <begin position="6"/>
        <end position="25"/>
    </location>
</feature>
<dbReference type="Pfam" id="PF07457">
    <property type="entry name" value="DUF1516"/>
    <property type="match status" value="1"/>
</dbReference>
<dbReference type="EMBL" id="JACHGK010000001">
    <property type="protein sequence ID" value="MBB6443506.1"/>
    <property type="molecule type" value="Genomic_DNA"/>
</dbReference>
<dbReference type="Proteomes" id="UP000531594">
    <property type="component" value="Unassembled WGS sequence"/>
</dbReference>
<organism evidence="6 7">
    <name type="scientific">Bacillus benzoevorans</name>
    <dbReference type="NCBI Taxonomy" id="1456"/>
    <lineage>
        <taxon>Bacteria</taxon>
        <taxon>Bacillati</taxon>
        <taxon>Bacillota</taxon>
        <taxon>Bacilli</taxon>
        <taxon>Bacillales</taxon>
        <taxon>Bacillaceae</taxon>
        <taxon>Bacillus</taxon>
    </lineage>
</organism>
<name>A0A7X0HMV9_9BACI</name>
<comment type="subcellular location">
    <subcellularLocation>
        <location evidence="5">Cell membrane</location>
        <topology evidence="5">Multi-pass membrane protein</topology>
    </subcellularLocation>
</comment>